<dbReference type="PANTHER" id="PTHR45947:SF3">
    <property type="entry name" value="SULFOQUINOVOSYL TRANSFERASE SQD2"/>
    <property type="match status" value="1"/>
</dbReference>
<gene>
    <name evidence="3" type="ORF">GTQ55_08045</name>
    <name evidence="2" type="ORF">HNQ53_000785</name>
</gene>
<sequence>MIRKVLQRGWQYYKLYGAHRFLWAISFKLRQKAKQLTDRHLKFGSFLAGAGYHKAFTLFPAQERVEKPSRPPKKLFRTPLVVLIADLNLPQCRKYRVVQKMEALEQMGVHANYAHWEDVPRSMNMLQMATFVIFYRVQDGALLDSYLRECDRLSIPTAYDIDDPIFSKRIYQENRNLDYLSSHEKDVLLESTELYRKALVKCDVAILSTPKLAEEVRTLSTKQAVIWRNAIDQETIAAARQGLERANTEGSHIPNGKISIVYASGSRAHEADFRTVESTLFKVLKEHPEAHLSIIGHLILPDSFGELEDRITETGFSDYSQYIKTLARADINIVPLVIDDFNDCKSAIRFMEASLAGIPTVASSVGDFCNVIKDGENGYLATDSDEWYRKIKLLLNSSDLREKLGKNAQQSVSETLGTREITGSLPEAIKDMIYGRRC</sequence>
<protein>
    <submittedName>
        <fullName evidence="2 3">Glycosyltransferase</fullName>
    </submittedName>
</protein>
<dbReference type="AlphaFoldDB" id="A0A6P1TAA3"/>
<dbReference type="Gene3D" id="3.40.50.2000">
    <property type="entry name" value="Glycogen Phosphorylase B"/>
    <property type="match status" value="1"/>
</dbReference>
<feature type="domain" description="Glycosyl transferase family 1" evidence="1">
    <location>
        <begin position="280"/>
        <end position="410"/>
    </location>
</feature>
<dbReference type="InterPro" id="IPR001296">
    <property type="entry name" value="Glyco_trans_1"/>
</dbReference>
<dbReference type="EMBL" id="JACHHR010000001">
    <property type="protein sequence ID" value="MBB5210597.1"/>
    <property type="molecule type" value="Genomic_DNA"/>
</dbReference>
<dbReference type="Proteomes" id="UP000563601">
    <property type="component" value="Unassembled WGS sequence"/>
</dbReference>
<dbReference type="InterPro" id="IPR050194">
    <property type="entry name" value="Glycosyltransferase_grp1"/>
</dbReference>
<dbReference type="PANTHER" id="PTHR45947">
    <property type="entry name" value="SULFOQUINOVOSYL TRANSFERASE SQD2"/>
    <property type="match status" value="1"/>
</dbReference>
<dbReference type="SUPFAM" id="SSF53756">
    <property type="entry name" value="UDP-Glycosyltransferase/glycogen phosphorylase"/>
    <property type="match status" value="1"/>
</dbReference>
<reference evidence="3 4" key="1">
    <citation type="submission" date="2020-01" db="EMBL/GenBank/DDBJ databases">
        <title>The possibility of degradation of plastic by Microbulbifer hydrolyticus IRE-31.</title>
        <authorList>
            <person name="Liu L."/>
        </authorList>
    </citation>
    <scope>NUCLEOTIDE SEQUENCE [LARGE SCALE GENOMIC DNA]</scope>
    <source>
        <strain evidence="3 4">IRE-31</strain>
    </source>
</reference>
<evidence type="ECO:0000313" key="3">
    <source>
        <dbReference type="EMBL" id="QHQ38937.1"/>
    </source>
</evidence>
<keyword evidence="4" id="KW-1185">Reference proteome</keyword>
<dbReference type="Pfam" id="PF00534">
    <property type="entry name" value="Glycos_transf_1"/>
    <property type="match status" value="1"/>
</dbReference>
<dbReference type="Proteomes" id="UP000464675">
    <property type="component" value="Chromosome"/>
</dbReference>
<name>A0A6P1TAA3_9GAMM</name>
<evidence type="ECO:0000313" key="4">
    <source>
        <dbReference type="Proteomes" id="UP000464675"/>
    </source>
</evidence>
<accession>A0A6P1TAA3</accession>
<dbReference type="EMBL" id="CP047491">
    <property type="protein sequence ID" value="QHQ38937.1"/>
    <property type="molecule type" value="Genomic_DNA"/>
</dbReference>
<organism evidence="2 5">
    <name type="scientific">Microbulbifer hydrolyticus</name>
    <dbReference type="NCBI Taxonomy" id="48074"/>
    <lineage>
        <taxon>Bacteria</taxon>
        <taxon>Pseudomonadati</taxon>
        <taxon>Pseudomonadota</taxon>
        <taxon>Gammaproteobacteria</taxon>
        <taxon>Cellvibrionales</taxon>
        <taxon>Microbulbiferaceae</taxon>
        <taxon>Microbulbifer</taxon>
    </lineage>
</organism>
<reference evidence="2 5" key="2">
    <citation type="submission" date="2020-08" db="EMBL/GenBank/DDBJ databases">
        <title>Genomic Encyclopedia of Type Strains, Phase IV (KMG-IV): sequencing the most valuable type-strain genomes for metagenomic binning, comparative biology and taxonomic classification.</title>
        <authorList>
            <person name="Goeker M."/>
        </authorList>
    </citation>
    <scope>NUCLEOTIDE SEQUENCE [LARGE SCALE GENOMIC DNA]</scope>
    <source>
        <strain evidence="2 5">DSM 11525</strain>
    </source>
</reference>
<evidence type="ECO:0000313" key="5">
    <source>
        <dbReference type="Proteomes" id="UP000563601"/>
    </source>
</evidence>
<evidence type="ECO:0000313" key="2">
    <source>
        <dbReference type="EMBL" id="MBB5210597.1"/>
    </source>
</evidence>
<dbReference type="OrthoDB" id="9801609at2"/>
<dbReference type="RefSeq" id="WP_161858264.1">
    <property type="nucleotide sequence ID" value="NZ_CP047491.1"/>
</dbReference>
<evidence type="ECO:0000259" key="1">
    <source>
        <dbReference type="Pfam" id="PF00534"/>
    </source>
</evidence>
<dbReference type="GO" id="GO:0016757">
    <property type="term" value="F:glycosyltransferase activity"/>
    <property type="evidence" value="ECO:0007669"/>
    <property type="project" value="InterPro"/>
</dbReference>
<proteinExistence type="predicted"/>